<reference evidence="1 2" key="2">
    <citation type="submission" date="2018-11" db="EMBL/GenBank/DDBJ databases">
        <authorList>
            <consortium name="Pathogen Informatics"/>
        </authorList>
    </citation>
    <scope>NUCLEOTIDE SEQUENCE [LARGE SCALE GENOMIC DNA]</scope>
</reference>
<evidence type="ECO:0000313" key="3">
    <source>
        <dbReference type="WBParaSite" id="GPUH_0000454901-mRNA-1"/>
    </source>
</evidence>
<keyword evidence="2" id="KW-1185">Reference proteome</keyword>
<dbReference type="WBParaSite" id="GPUH_0000454901-mRNA-1">
    <property type="protein sequence ID" value="GPUH_0000454901-mRNA-1"/>
    <property type="gene ID" value="GPUH_0000454901"/>
</dbReference>
<proteinExistence type="predicted"/>
<sequence length="89" mass="10421">MLNNFCGKLRLIDVYLHQSTSDAYLFFISLLIRFYCRNVARITDDTYDSTKDCSARTGEYTTTDANLHDKHTIKMTDNEKMKQTAEWNP</sequence>
<reference evidence="3" key="1">
    <citation type="submission" date="2016-06" db="UniProtKB">
        <authorList>
            <consortium name="WormBaseParasite"/>
        </authorList>
    </citation>
    <scope>IDENTIFICATION</scope>
</reference>
<dbReference type="AlphaFoldDB" id="A0A183D751"/>
<dbReference type="EMBL" id="UYRT01008679">
    <property type="protein sequence ID" value="VDK45705.1"/>
    <property type="molecule type" value="Genomic_DNA"/>
</dbReference>
<protein>
    <submittedName>
        <fullName evidence="1 3">Uncharacterized protein</fullName>
    </submittedName>
</protein>
<gene>
    <name evidence="1" type="ORF">GPUH_LOCUS4543</name>
</gene>
<accession>A0A183D751</accession>
<organism evidence="3">
    <name type="scientific">Gongylonema pulchrum</name>
    <dbReference type="NCBI Taxonomy" id="637853"/>
    <lineage>
        <taxon>Eukaryota</taxon>
        <taxon>Metazoa</taxon>
        <taxon>Ecdysozoa</taxon>
        <taxon>Nematoda</taxon>
        <taxon>Chromadorea</taxon>
        <taxon>Rhabditida</taxon>
        <taxon>Spirurina</taxon>
        <taxon>Spiruromorpha</taxon>
        <taxon>Spiruroidea</taxon>
        <taxon>Gongylonematidae</taxon>
        <taxon>Gongylonema</taxon>
    </lineage>
</organism>
<name>A0A183D751_9BILA</name>
<dbReference type="Proteomes" id="UP000271098">
    <property type="component" value="Unassembled WGS sequence"/>
</dbReference>
<evidence type="ECO:0000313" key="1">
    <source>
        <dbReference type="EMBL" id="VDK45705.1"/>
    </source>
</evidence>
<evidence type="ECO:0000313" key="2">
    <source>
        <dbReference type="Proteomes" id="UP000271098"/>
    </source>
</evidence>